<dbReference type="Pfam" id="PF17963">
    <property type="entry name" value="Big_9"/>
    <property type="match status" value="1"/>
</dbReference>
<keyword evidence="4" id="KW-1185">Reference proteome</keyword>
<dbReference type="STRING" id="476157.GCA_001663155_00761"/>
<dbReference type="InterPro" id="IPR001434">
    <property type="entry name" value="OmcB-like_DUF11"/>
</dbReference>
<feature type="signal peptide" evidence="1">
    <location>
        <begin position="1"/>
        <end position="21"/>
    </location>
</feature>
<feature type="domain" description="DUF11" evidence="2">
    <location>
        <begin position="382"/>
        <end position="476"/>
    </location>
</feature>
<reference evidence="3 4" key="1">
    <citation type="submission" date="2019-07" db="EMBL/GenBank/DDBJ databases">
        <title>Genomic Encyclopedia of Archaeal and Bacterial Type Strains, Phase II (KMG-II): from individual species to whole genera.</title>
        <authorList>
            <person name="Goeker M."/>
        </authorList>
    </citation>
    <scope>NUCLEOTIDE SEQUENCE [LARGE SCALE GENOMIC DNA]</scope>
    <source>
        <strain evidence="3 4">ATCC BAA-2084</strain>
    </source>
</reference>
<evidence type="ECO:0000259" key="2">
    <source>
        <dbReference type="Pfam" id="PF01345"/>
    </source>
</evidence>
<proteinExistence type="predicted"/>
<evidence type="ECO:0000313" key="4">
    <source>
        <dbReference type="Proteomes" id="UP000320547"/>
    </source>
</evidence>
<gene>
    <name evidence="3" type="ORF">JN10_2085</name>
</gene>
<evidence type="ECO:0000313" key="3">
    <source>
        <dbReference type="EMBL" id="TWJ06551.1"/>
    </source>
</evidence>
<comment type="caution">
    <text evidence="3">The sequence shown here is derived from an EMBL/GenBank/DDBJ whole genome shotgun (WGS) entry which is preliminary data.</text>
</comment>
<feature type="chain" id="PRO_5021976698" evidence="1">
    <location>
        <begin position="22"/>
        <end position="477"/>
    </location>
</feature>
<dbReference type="InterPro" id="IPR047589">
    <property type="entry name" value="DUF11_rpt"/>
</dbReference>
<name>A0A562ULP2_9SPHN</name>
<accession>A0A562ULP2</accession>
<sequence>MLMGTSLIPSMALAQSSSVGASDGDGPNDEQEQSDLTAIEISCSANSITDLPLSVQLDPVSNPGGNSSDISILFDTDDDGFANYSYVITLQGDPFTVGAIDLQRGKNDTSPTKITGPRTSLGIGTSSSGTSIAINPFDGGDDTSIDLNLDLSAIAADAGVSITDVEFLNVTTIPSSSAASNPKDTLLAIGQAFTSSDNDATDVDVAVNVDAYANDSSRIDWSTAIITSPPSHGTATINVGGTITYIPDGDYTGIDTFTYAATGTDCSSYTSTVTINITGLAANNDSSTVTYQNFDIPAVLNVHDNDSLDGSQTTPSTTTLSVASSSSLPAELSFDTATGDVGITSLGLPGTYSFDYQTCSVADPTDCDVATATVTIVAADVDLAITKTNGTTQVLFGTTTTYSTTVTNNGPDPIAGAVVTDTPGAGITCEATQPVTITGDGVPAGSYTFADLLGSGIPLGILATGQSATLTYSCLVS</sequence>
<dbReference type="Pfam" id="PF01345">
    <property type="entry name" value="DUF11"/>
    <property type="match status" value="1"/>
</dbReference>
<evidence type="ECO:0000256" key="1">
    <source>
        <dbReference type="SAM" id="SignalP"/>
    </source>
</evidence>
<protein>
    <submittedName>
        <fullName evidence="3">Putative repeat protein (TIGR01451 family)</fullName>
    </submittedName>
</protein>
<keyword evidence="1" id="KW-0732">Signal</keyword>
<dbReference type="EMBL" id="VLLK01000002">
    <property type="protein sequence ID" value="TWJ06551.1"/>
    <property type="molecule type" value="Genomic_DNA"/>
</dbReference>
<dbReference type="Gene3D" id="2.60.40.3440">
    <property type="match status" value="1"/>
</dbReference>
<organism evidence="3 4">
    <name type="scientific">Altererythrobacter ishigakiensis</name>
    <dbReference type="NCBI Taxonomy" id="476157"/>
    <lineage>
        <taxon>Bacteria</taxon>
        <taxon>Pseudomonadati</taxon>
        <taxon>Pseudomonadota</taxon>
        <taxon>Alphaproteobacteria</taxon>
        <taxon>Sphingomonadales</taxon>
        <taxon>Erythrobacteraceae</taxon>
        <taxon>Altererythrobacter</taxon>
    </lineage>
</organism>
<dbReference type="NCBIfam" id="TIGR01451">
    <property type="entry name" value="B_ant_repeat"/>
    <property type="match status" value="1"/>
</dbReference>
<dbReference type="Proteomes" id="UP000320547">
    <property type="component" value="Unassembled WGS sequence"/>
</dbReference>
<dbReference type="AlphaFoldDB" id="A0A562ULP2"/>